<evidence type="ECO:0000313" key="2">
    <source>
        <dbReference type="Proteomes" id="UP000550707"/>
    </source>
</evidence>
<gene>
    <name evidence="1" type="ORF">HJG59_007817</name>
</gene>
<accession>A0A7J8JW74</accession>
<reference evidence="1 2" key="1">
    <citation type="journal article" date="2020" name="Nature">
        <title>Six reference-quality genomes reveal evolution of bat adaptations.</title>
        <authorList>
            <person name="Jebb D."/>
            <person name="Huang Z."/>
            <person name="Pippel M."/>
            <person name="Hughes G.M."/>
            <person name="Lavrichenko K."/>
            <person name="Devanna P."/>
            <person name="Winkler S."/>
            <person name="Jermiin L.S."/>
            <person name="Skirmuntt E.C."/>
            <person name="Katzourakis A."/>
            <person name="Burkitt-Gray L."/>
            <person name="Ray D.A."/>
            <person name="Sullivan K.A.M."/>
            <person name="Roscito J.G."/>
            <person name="Kirilenko B.M."/>
            <person name="Davalos L.M."/>
            <person name="Corthals A.P."/>
            <person name="Power M.L."/>
            <person name="Jones G."/>
            <person name="Ransome R.D."/>
            <person name="Dechmann D.K.N."/>
            <person name="Locatelli A.G."/>
            <person name="Puechmaille S.J."/>
            <person name="Fedrigo O."/>
            <person name="Jarvis E.D."/>
            <person name="Hiller M."/>
            <person name="Vernes S.C."/>
            <person name="Myers E.W."/>
            <person name="Teeling E.C."/>
        </authorList>
    </citation>
    <scope>NUCLEOTIDE SEQUENCE [LARGE SCALE GENOMIC DNA]</scope>
    <source>
        <strain evidence="1">MMolMol1</strain>
        <tissue evidence="1">Muscle</tissue>
    </source>
</reference>
<proteinExistence type="predicted"/>
<sequence length="126" mass="13794">MARQRRCLLPEVNGGFRDGIREKWTLQVMARMAGIPHGFLGTLLGLLETSLVWLDIRECVEGEIWKGGPRKAEAIHFVSAKGFEAERDMAKGACSGSYRGSRVTPGVGEIVVTWLVGGYWKGSGQS</sequence>
<evidence type="ECO:0000313" key="1">
    <source>
        <dbReference type="EMBL" id="KAF6500761.1"/>
    </source>
</evidence>
<dbReference type="InParanoid" id="A0A7J8JW74"/>
<name>A0A7J8JW74_MOLMO</name>
<protein>
    <submittedName>
        <fullName evidence="1">Uncharacterized protein</fullName>
    </submittedName>
</protein>
<organism evidence="1 2">
    <name type="scientific">Molossus molossus</name>
    <name type="common">Pallas' mastiff bat</name>
    <name type="synonym">Vespertilio molossus</name>
    <dbReference type="NCBI Taxonomy" id="27622"/>
    <lineage>
        <taxon>Eukaryota</taxon>
        <taxon>Metazoa</taxon>
        <taxon>Chordata</taxon>
        <taxon>Craniata</taxon>
        <taxon>Vertebrata</taxon>
        <taxon>Euteleostomi</taxon>
        <taxon>Mammalia</taxon>
        <taxon>Eutheria</taxon>
        <taxon>Laurasiatheria</taxon>
        <taxon>Chiroptera</taxon>
        <taxon>Yangochiroptera</taxon>
        <taxon>Molossidae</taxon>
        <taxon>Molossus</taxon>
    </lineage>
</organism>
<dbReference type="EMBL" id="JACASF010000001">
    <property type="protein sequence ID" value="KAF6500761.1"/>
    <property type="molecule type" value="Genomic_DNA"/>
</dbReference>
<comment type="caution">
    <text evidence="1">The sequence shown here is derived from an EMBL/GenBank/DDBJ whole genome shotgun (WGS) entry which is preliminary data.</text>
</comment>
<dbReference type="AlphaFoldDB" id="A0A7J8JW74"/>
<dbReference type="Proteomes" id="UP000550707">
    <property type="component" value="Unassembled WGS sequence"/>
</dbReference>
<keyword evidence="2" id="KW-1185">Reference proteome</keyword>